<comment type="similarity">
    <text evidence="1">Belongs to the thioredoxin family.</text>
</comment>
<keyword evidence="4" id="KW-1185">Reference proteome</keyword>
<dbReference type="InterPro" id="IPR036249">
    <property type="entry name" value="Thioredoxin-like_sf"/>
</dbReference>
<dbReference type="CDD" id="cd02947">
    <property type="entry name" value="TRX_family"/>
    <property type="match status" value="1"/>
</dbReference>
<dbReference type="PANTHER" id="PTHR43601">
    <property type="entry name" value="THIOREDOXIN, MITOCHONDRIAL"/>
    <property type="match status" value="1"/>
</dbReference>
<evidence type="ECO:0000259" key="2">
    <source>
        <dbReference type="PROSITE" id="PS51352"/>
    </source>
</evidence>
<dbReference type="InterPro" id="IPR013766">
    <property type="entry name" value="Thioredoxin_domain"/>
</dbReference>
<evidence type="ECO:0000313" key="3">
    <source>
        <dbReference type="EMBL" id="KAK8886395.1"/>
    </source>
</evidence>
<evidence type="ECO:0000313" key="4">
    <source>
        <dbReference type="Proteomes" id="UP001470230"/>
    </source>
</evidence>
<dbReference type="EMBL" id="JAPFFF010000007">
    <property type="protein sequence ID" value="KAK8886395.1"/>
    <property type="molecule type" value="Genomic_DNA"/>
</dbReference>
<sequence>MANIEDFNGNLQELTAKVQGAGHLVLADFYAPWCPGCRRLGQLLPGIASANEDVTFLKVDIEKNEELKDHFQINSIPVVKFLKVDGGELKEVDAVNGPNVAEIKNKITSHK</sequence>
<accession>A0ABR2K5I6</accession>
<comment type="caution">
    <text evidence="3">The sequence shown here is derived from an EMBL/GenBank/DDBJ whole genome shotgun (WGS) entry which is preliminary data.</text>
</comment>
<dbReference type="PANTHER" id="PTHR43601:SF3">
    <property type="entry name" value="THIOREDOXIN, MITOCHONDRIAL"/>
    <property type="match status" value="1"/>
</dbReference>
<feature type="domain" description="Thioredoxin" evidence="2">
    <location>
        <begin position="1"/>
        <end position="111"/>
    </location>
</feature>
<dbReference type="SUPFAM" id="SSF52833">
    <property type="entry name" value="Thioredoxin-like"/>
    <property type="match status" value="1"/>
</dbReference>
<protein>
    <recommendedName>
        <fullName evidence="2">Thioredoxin domain-containing protein</fullName>
    </recommendedName>
</protein>
<dbReference type="PROSITE" id="PS51352">
    <property type="entry name" value="THIOREDOXIN_2"/>
    <property type="match status" value="1"/>
</dbReference>
<dbReference type="Pfam" id="PF00085">
    <property type="entry name" value="Thioredoxin"/>
    <property type="match status" value="1"/>
</dbReference>
<evidence type="ECO:0000256" key="1">
    <source>
        <dbReference type="ARBA" id="ARBA00008987"/>
    </source>
</evidence>
<organism evidence="3 4">
    <name type="scientific">Tritrichomonas musculus</name>
    <dbReference type="NCBI Taxonomy" id="1915356"/>
    <lineage>
        <taxon>Eukaryota</taxon>
        <taxon>Metamonada</taxon>
        <taxon>Parabasalia</taxon>
        <taxon>Tritrichomonadida</taxon>
        <taxon>Tritrichomonadidae</taxon>
        <taxon>Tritrichomonas</taxon>
    </lineage>
</organism>
<reference evidence="3 4" key="1">
    <citation type="submission" date="2024-04" db="EMBL/GenBank/DDBJ databases">
        <title>Tritrichomonas musculus Genome.</title>
        <authorList>
            <person name="Alves-Ferreira E."/>
            <person name="Grigg M."/>
            <person name="Lorenzi H."/>
            <person name="Galac M."/>
        </authorList>
    </citation>
    <scope>NUCLEOTIDE SEQUENCE [LARGE SCALE GENOMIC DNA]</scope>
    <source>
        <strain evidence="3 4">EAF2021</strain>
    </source>
</reference>
<proteinExistence type="inferred from homology"/>
<name>A0ABR2K5I6_9EUKA</name>
<gene>
    <name evidence="3" type="ORF">M9Y10_041858</name>
</gene>
<dbReference type="Gene3D" id="3.40.30.10">
    <property type="entry name" value="Glutaredoxin"/>
    <property type="match status" value="1"/>
</dbReference>
<dbReference type="Proteomes" id="UP001470230">
    <property type="component" value="Unassembled WGS sequence"/>
</dbReference>